<keyword evidence="6 13" id="KW-0237">DNA synthesis</keyword>
<dbReference type="GO" id="GO:0071897">
    <property type="term" value="P:DNA biosynthetic process"/>
    <property type="evidence" value="ECO:0007669"/>
    <property type="project" value="UniProtKB-KW"/>
</dbReference>
<evidence type="ECO:0000256" key="13">
    <source>
        <dbReference type="RuleBase" id="RU364064"/>
    </source>
</evidence>
<name>A0A1F6BM07_9BACT</name>
<comment type="catalytic activity">
    <reaction evidence="12 13">
        <text>a 2'-deoxyribonucleoside 5'-diphosphate + [thioredoxin]-disulfide + H2O = a ribonucleoside 5'-diphosphate + [thioredoxin]-dithiol</text>
        <dbReference type="Rhea" id="RHEA:23252"/>
        <dbReference type="Rhea" id="RHEA-COMP:10698"/>
        <dbReference type="Rhea" id="RHEA-COMP:10700"/>
        <dbReference type="ChEBI" id="CHEBI:15377"/>
        <dbReference type="ChEBI" id="CHEBI:29950"/>
        <dbReference type="ChEBI" id="CHEBI:50058"/>
        <dbReference type="ChEBI" id="CHEBI:57930"/>
        <dbReference type="ChEBI" id="CHEBI:73316"/>
        <dbReference type="EC" id="1.17.4.1"/>
    </reaction>
</comment>
<dbReference type="Gene3D" id="3.20.70.20">
    <property type="match status" value="1"/>
</dbReference>
<comment type="similarity">
    <text evidence="2 13">Belongs to the ribonucleoside diphosphate reductase class-2 family.</text>
</comment>
<gene>
    <name evidence="18" type="ORF">A2127_02305</name>
</gene>
<dbReference type="NCBIfam" id="TIGR02504">
    <property type="entry name" value="NrdJ_Z"/>
    <property type="match status" value="1"/>
</dbReference>
<keyword evidence="5 13" id="KW-0846">Cobalamin</keyword>
<feature type="domain" description="Ribonucleotide reductase large subunit C-terminal" evidence="15">
    <location>
        <begin position="149"/>
        <end position="689"/>
    </location>
</feature>
<dbReference type="CDD" id="cd02888">
    <property type="entry name" value="RNR_II_dimer"/>
    <property type="match status" value="1"/>
</dbReference>
<dbReference type="InterPro" id="IPR013344">
    <property type="entry name" value="RNR_NrdJ/NrdZ"/>
</dbReference>
<evidence type="ECO:0000256" key="9">
    <source>
        <dbReference type="ARBA" id="ARBA00023157"/>
    </source>
</evidence>
<evidence type="ECO:0000256" key="12">
    <source>
        <dbReference type="ARBA" id="ARBA00047754"/>
    </source>
</evidence>
<dbReference type="Pfam" id="PF12637">
    <property type="entry name" value="TSCPD"/>
    <property type="match status" value="1"/>
</dbReference>
<dbReference type="Proteomes" id="UP000179324">
    <property type="component" value="Unassembled WGS sequence"/>
</dbReference>
<dbReference type="Pfam" id="PF08471">
    <property type="entry name" value="Ribonuc_red_2_N"/>
    <property type="match status" value="1"/>
</dbReference>
<reference evidence="18 19" key="1">
    <citation type="journal article" date="2016" name="Nat. Commun.">
        <title>Thousands of microbial genomes shed light on interconnected biogeochemical processes in an aquifer system.</title>
        <authorList>
            <person name="Anantharaman K."/>
            <person name="Brown C.T."/>
            <person name="Hug L.A."/>
            <person name="Sharon I."/>
            <person name="Castelle C.J."/>
            <person name="Probst A.J."/>
            <person name="Thomas B.C."/>
            <person name="Singh A."/>
            <person name="Wilkins M.J."/>
            <person name="Karaoz U."/>
            <person name="Brodie E.L."/>
            <person name="Williams K.H."/>
            <person name="Hubbard S.S."/>
            <person name="Banfield J.F."/>
        </authorList>
    </citation>
    <scope>NUCLEOTIDE SEQUENCE [LARGE SCALE GENOMIC DNA]</scope>
</reference>
<dbReference type="EMBL" id="MFKI01000041">
    <property type="protein sequence ID" value="OGG37965.1"/>
    <property type="molecule type" value="Genomic_DNA"/>
</dbReference>
<evidence type="ECO:0000256" key="14">
    <source>
        <dbReference type="SAM" id="MobiDB-lite"/>
    </source>
</evidence>
<comment type="function">
    <text evidence="11 13">Catalyzes the reduction of ribonucleotides to deoxyribonucleotides. May function to provide a pool of deoxyribonucleotide precursors for DNA repair during oxygen limitation and/or for immediate growth after restoration of oxygen.</text>
</comment>
<evidence type="ECO:0000256" key="6">
    <source>
        <dbReference type="ARBA" id="ARBA00022634"/>
    </source>
</evidence>
<keyword evidence="9" id="KW-1015">Disulfide bond</keyword>
<evidence type="ECO:0000256" key="4">
    <source>
        <dbReference type="ARBA" id="ARBA00014409"/>
    </source>
</evidence>
<feature type="domain" description="TSCPD" evidence="17">
    <location>
        <begin position="724"/>
        <end position="824"/>
    </location>
</feature>
<evidence type="ECO:0000256" key="3">
    <source>
        <dbReference type="ARBA" id="ARBA00012274"/>
    </source>
</evidence>
<sequence length="907" mass="100788">MPEIKNQTINLSKKAETVSGFKLKRFFTKKDVHPYDEINWVKRDAQVGKFEQKGVEFPDFWSENAVNITASKYFRGKLNTPGRERSVKHMVSRVAKTIRGWGENFGYFETESQAQIFEDELTYLLVNQRASFNSPVWFNVGAKENPQCSACFILSVEDNMESILNWIKTEGIIFKGGSGAGINVSPLRSSREHLSGGGTSSGPISFMRGADSVAGMIKSGGTTRRAAKMVVMDIDHPDVLDFIRCKAEEEKKIRALMEAGYNMSDLNNEAWNSIQFQNANNSVRITDEFMRAVELDGDWQTRFRLSGEVAETRKAREYLSEAAKAAWESGDPGVQFDTTINDWHTCPNSGRINASNPCSEYMHLDNSACNLASVNLLRFLGTDGTFNVREFKQAVRIFILAQDIIVNGSSYPAEKIAENARKFRELGLGFANLGALLMTKGFAYDSDEARNWAGAISSLMGGEAYRYSAEIAGKIGPFEGYAVNREPMLRVIKKHRDASLAINDSYVDDENLLTEARNVWEEALKLGEEKGFRNSQVTVIAPTGTIAFMMDCATTGIEPDFSLVKMKQLVGGGWMKIVNEAVPQALLNLGYTPQEVSEISDWIKDHGTVENAPHIREEHFSVFDTAVKPKEGKRTISWQGHVKMVAAVQPFISGAISKTFNMSHETTKEEIEEAYMMAWRLGIKAFAVYRDGSKHSQPLQTEHSKGPKRGAVKSNGRQRLPATRSSETHKFVIAGHNGYLTYSAYEDGRLAEIFIRMAKQGSTLAGLLDAFALSISISLQYGVPLKVFVDKYVRTRFEPAGYTENPDIMVATSIVDYIFRYLALKYLSKEELAELGLAHLEEEMLAMLPDDKDFLKQEPRTVSVNGKKLQNGFALAGTVCKNCGGMMIQSGSCYTCLECGGTSGGCS</sequence>
<dbReference type="NCBIfam" id="NF005122">
    <property type="entry name" value="PRK06556.1"/>
    <property type="match status" value="1"/>
</dbReference>
<dbReference type="InterPro" id="IPR000788">
    <property type="entry name" value="RNR_lg_C"/>
</dbReference>
<dbReference type="InterPro" id="IPR013678">
    <property type="entry name" value="RNR_2_N"/>
</dbReference>
<dbReference type="PANTHER" id="PTHR43371">
    <property type="entry name" value="VITAMIN B12-DEPENDENT RIBONUCLEOTIDE REDUCTASE"/>
    <property type="match status" value="1"/>
</dbReference>
<evidence type="ECO:0000259" key="17">
    <source>
        <dbReference type="Pfam" id="PF12637"/>
    </source>
</evidence>
<evidence type="ECO:0000256" key="1">
    <source>
        <dbReference type="ARBA" id="ARBA00001922"/>
    </source>
</evidence>
<comment type="cofactor">
    <cofactor evidence="1 13">
        <name>adenosylcob(III)alamin</name>
        <dbReference type="ChEBI" id="CHEBI:18408"/>
    </cofactor>
</comment>
<evidence type="ECO:0000256" key="11">
    <source>
        <dbReference type="ARBA" id="ARBA00025437"/>
    </source>
</evidence>
<dbReference type="Pfam" id="PF02867">
    <property type="entry name" value="Ribonuc_red_lgC"/>
    <property type="match status" value="1"/>
</dbReference>
<dbReference type="InterPro" id="IPR024434">
    <property type="entry name" value="TSCPD_dom"/>
</dbReference>
<evidence type="ECO:0000259" key="15">
    <source>
        <dbReference type="Pfam" id="PF02867"/>
    </source>
</evidence>
<keyword evidence="10 13" id="KW-0170">Cobalt</keyword>
<evidence type="ECO:0000256" key="7">
    <source>
        <dbReference type="ARBA" id="ARBA00022741"/>
    </source>
</evidence>
<dbReference type="GO" id="GO:0004748">
    <property type="term" value="F:ribonucleoside-diphosphate reductase activity, thioredoxin disulfide as acceptor"/>
    <property type="evidence" value="ECO:0007669"/>
    <property type="project" value="UniProtKB-EC"/>
</dbReference>
<proteinExistence type="inferred from homology"/>
<evidence type="ECO:0000256" key="8">
    <source>
        <dbReference type="ARBA" id="ARBA00023002"/>
    </source>
</evidence>
<accession>A0A1F6BM07</accession>
<evidence type="ECO:0000259" key="16">
    <source>
        <dbReference type="Pfam" id="PF08471"/>
    </source>
</evidence>
<feature type="region of interest" description="Disordered" evidence="14">
    <location>
        <begin position="695"/>
        <end position="724"/>
    </location>
</feature>
<protein>
    <recommendedName>
        <fullName evidence="4 13">Vitamin B12-dependent ribonucleotide reductase</fullName>
        <ecNumber evidence="3 13">1.17.4.1</ecNumber>
    </recommendedName>
</protein>
<dbReference type="SUPFAM" id="SSF51998">
    <property type="entry name" value="PFL-like glycyl radical enzymes"/>
    <property type="match status" value="1"/>
</dbReference>
<feature type="domain" description="Ribonucleotide reductase class II vitamin B12-dependent N-terminal" evidence="16">
    <location>
        <begin position="50"/>
        <end position="128"/>
    </location>
</feature>
<evidence type="ECO:0000256" key="2">
    <source>
        <dbReference type="ARBA" id="ARBA00007405"/>
    </source>
</evidence>
<dbReference type="PRINTS" id="PR01183">
    <property type="entry name" value="RIBORDTASEM1"/>
</dbReference>
<dbReference type="GO" id="GO:0000166">
    <property type="term" value="F:nucleotide binding"/>
    <property type="evidence" value="ECO:0007669"/>
    <property type="project" value="UniProtKB-KW"/>
</dbReference>
<dbReference type="AlphaFoldDB" id="A0A1F6BM07"/>
<dbReference type="PANTHER" id="PTHR43371:SF1">
    <property type="entry name" value="RIBONUCLEOSIDE-DIPHOSPHATE REDUCTASE"/>
    <property type="match status" value="1"/>
</dbReference>
<dbReference type="InterPro" id="IPR050862">
    <property type="entry name" value="RdRp_reductase_class-2"/>
</dbReference>
<evidence type="ECO:0000313" key="19">
    <source>
        <dbReference type="Proteomes" id="UP000179324"/>
    </source>
</evidence>
<dbReference type="EC" id="1.17.4.1" evidence="3 13"/>
<organism evidence="18 19">
    <name type="scientific">Candidatus Jorgensenbacteria bacterium GWC1_48_12</name>
    <dbReference type="NCBI Taxonomy" id="1798469"/>
    <lineage>
        <taxon>Bacteria</taxon>
        <taxon>Candidatus Joergenseniibacteriota</taxon>
    </lineage>
</organism>
<comment type="caution">
    <text evidence="18">The sequence shown here is derived from an EMBL/GenBank/DDBJ whole genome shotgun (WGS) entry which is preliminary data.</text>
</comment>
<evidence type="ECO:0000256" key="10">
    <source>
        <dbReference type="ARBA" id="ARBA00023285"/>
    </source>
</evidence>
<evidence type="ECO:0000313" key="18">
    <source>
        <dbReference type="EMBL" id="OGG37965.1"/>
    </source>
</evidence>
<keyword evidence="7 13" id="KW-0547">Nucleotide-binding</keyword>
<keyword evidence="8 13" id="KW-0560">Oxidoreductase</keyword>
<dbReference type="GO" id="GO:0050897">
    <property type="term" value="F:cobalt ion binding"/>
    <property type="evidence" value="ECO:0007669"/>
    <property type="project" value="InterPro"/>
</dbReference>
<evidence type="ECO:0000256" key="5">
    <source>
        <dbReference type="ARBA" id="ARBA00022628"/>
    </source>
</evidence>
<dbReference type="GO" id="GO:0031419">
    <property type="term" value="F:cobalamin binding"/>
    <property type="evidence" value="ECO:0007669"/>
    <property type="project" value="UniProtKB-KW"/>
</dbReference>